<dbReference type="Gene3D" id="3.20.20.70">
    <property type="entry name" value="Aldolase class I"/>
    <property type="match status" value="1"/>
</dbReference>
<keyword evidence="9 12" id="KW-0368">Histidine biosynthesis</keyword>
<comment type="catalytic activity">
    <reaction evidence="1 12 14">
        <text>1-(5-phospho-beta-D-ribosyl)-5-[(5-phospho-beta-D-ribosylamino)methylideneamino]imidazole-4-carboxamide = 5-[(5-phospho-1-deoxy-D-ribulos-1-ylimino)methylamino]-1-(5-phospho-beta-D-ribosyl)imidazole-4-carboxamide</text>
        <dbReference type="Rhea" id="RHEA:15469"/>
        <dbReference type="ChEBI" id="CHEBI:58435"/>
        <dbReference type="ChEBI" id="CHEBI:58525"/>
        <dbReference type="EC" id="5.3.1.16"/>
    </reaction>
</comment>
<evidence type="ECO:0000256" key="13">
    <source>
        <dbReference type="RuleBase" id="RU003657"/>
    </source>
</evidence>
<dbReference type="EMBL" id="BNJJ01000002">
    <property type="protein sequence ID" value="GHO82935.1"/>
    <property type="molecule type" value="Genomic_DNA"/>
</dbReference>
<dbReference type="HAMAP" id="MF_01014">
    <property type="entry name" value="HisA"/>
    <property type="match status" value="1"/>
</dbReference>
<organism evidence="15 16">
    <name type="scientific">Dictyobacter formicarum</name>
    <dbReference type="NCBI Taxonomy" id="2778368"/>
    <lineage>
        <taxon>Bacteria</taxon>
        <taxon>Bacillati</taxon>
        <taxon>Chloroflexota</taxon>
        <taxon>Ktedonobacteria</taxon>
        <taxon>Ktedonobacterales</taxon>
        <taxon>Dictyobacteraceae</taxon>
        <taxon>Dictyobacter</taxon>
    </lineage>
</organism>
<evidence type="ECO:0000313" key="15">
    <source>
        <dbReference type="EMBL" id="GHO82935.1"/>
    </source>
</evidence>
<protein>
    <recommendedName>
        <fullName evidence="6 12">1-(5-phosphoribosyl)-5-[(5-phosphoribosylamino)methylideneamino] imidazole-4-carboxamide isomerase</fullName>
        <ecNumber evidence="5 12">5.3.1.16</ecNumber>
    </recommendedName>
    <alternativeName>
        <fullName evidence="11 12">Phosphoribosylformimino-5-aminoimidazole carboxamide ribotide isomerase</fullName>
    </alternativeName>
</protein>
<evidence type="ECO:0000256" key="6">
    <source>
        <dbReference type="ARBA" id="ARBA00018464"/>
    </source>
</evidence>
<dbReference type="PANTHER" id="PTHR43090:SF2">
    <property type="entry name" value="1-(5-PHOSPHORIBOSYL)-5-[(5-PHOSPHORIBOSYLAMINO)METHYLIDENEAMINO] IMIDAZOLE-4-CARBOXAMIDE ISOMERASE"/>
    <property type="match status" value="1"/>
</dbReference>
<comment type="subcellular location">
    <subcellularLocation>
        <location evidence="2 12 14">Cytoplasm</location>
    </subcellularLocation>
</comment>
<dbReference type="EC" id="5.3.1.16" evidence="5 12"/>
<comment type="caution">
    <text evidence="15">The sequence shown here is derived from an EMBL/GenBank/DDBJ whole genome shotgun (WGS) entry which is preliminary data.</text>
</comment>
<evidence type="ECO:0000256" key="5">
    <source>
        <dbReference type="ARBA" id="ARBA00012550"/>
    </source>
</evidence>
<comment type="similarity">
    <text evidence="4 12 13">Belongs to the HisA/HisF family.</text>
</comment>
<dbReference type="Pfam" id="PF00977">
    <property type="entry name" value="His_biosynth"/>
    <property type="match status" value="1"/>
</dbReference>
<accession>A0ABQ3VAX1</accession>
<proteinExistence type="inferred from homology"/>
<keyword evidence="7 12" id="KW-0963">Cytoplasm</keyword>
<dbReference type="PANTHER" id="PTHR43090">
    <property type="entry name" value="1-(5-PHOSPHORIBOSYL)-5-[(5-PHOSPHORIBOSYLAMINO)METHYLIDENEAMINO] IMIDAZOLE-4-CARBOXAMIDE ISOMERASE"/>
    <property type="match status" value="1"/>
</dbReference>
<dbReference type="CDD" id="cd04732">
    <property type="entry name" value="HisA"/>
    <property type="match status" value="1"/>
</dbReference>
<dbReference type="InterPro" id="IPR006063">
    <property type="entry name" value="HisA_bact_arch"/>
</dbReference>
<comment type="pathway">
    <text evidence="3 12 14">Amino-acid biosynthesis; L-histidine biosynthesis; L-histidine from 5-phospho-alpha-D-ribose 1-diphosphate: step 4/9.</text>
</comment>
<dbReference type="InterPro" id="IPR011060">
    <property type="entry name" value="RibuloseP-bd_barrel"/>
</dbReference>
<dbReference type="InterPro" id="IPR006062">
    <property type="entry name" value="His_biosynth"/>
</dbReference>
<evidence type="ECO:0000256" key="2">
    <source>
        <dbReference type="ARBA" id="ARBA00004496"/>
    </source>
</evidence>
<evidence type="ECO:0000256" key="12">
    <source>
        <dbReference type="HAMAP-Rule" id="MF_01014"/>
    </source>
</evidence>
<evidence type="ECO:0000256" key="8">
    <source>
        <dbReference type="ARBA" id="ARBA00022605"/>
    </source>
</evidence>
<evidence type="ECO:0000256" key="9">
    <source>
        <dbReference type="ARBA" id="ARBA00023102"/>
    </source>
</evidence>
<evidence type="ECO:0000256" key="1">
    <source>
        <dbReference type="ARBA" id="ARBA00000901"/>
    </source>
</evidence>
<dbReference type="InterPro" id="IPR023016">
    <property type="entry name" value="HisA/PriA"/>
</dbReference>
<keyword evidence="10 12" id="KW-0413">Isomerase</keyword>
<evidence type="ECO:0000256" key="10">
    <source>
        <dbReference type="ARBA" id="ARBA00023235"/>
    </source>
</evidence>
<evidence type="ECO:0000256" key="4">
    <source>
        <dbReference type="ARBA" id="ARBA00009667"/>
    </source>
</evidence>
<keyword evidence="8 12" id="KW-0028">Amino-acid biosynthesis</keyword>
<reference evidence="15 16" key="1">
    <citation type="journal article" date="2021" name="Int. J. Syst. Evol. Microbiol.">
        <title>Reticulibacter mediterranei gen. nov., sp. nov., within the new family Reticulibacteraceae fam. nov., and Ktedonospora formicarum gen. nov., sp. nov., Ktedonobacter robiniae sp. nov., Dictyobacter formicarum sp. nov. and Dictyobacter arantiisoli sp. nov., belonging to the class Ktedonobacteria.</title>
        <authorList>
            <person name="Yabe S."/>
            <person name="Zheng Y."/>
            <person name="Wang C.M."/>
            <person name="Sakai Y."/>
            <person name="Abe K."/>
            <person name="Yokota A."/>
            <person name="Donadio S."/>
            <person name="Cavaletti L."/>
            <person name="Monciardini P."/>
        </authorList>
    </citation>
    <scope>NUCLEOTIDE SEQUENCE [LARGE SCALE GENOMIC DNA]</scope>
    <source>
        <strain evidence="15 16">SOSP1-9</strain>
    </source>
</reference>
<sequence>MGEAMIILPAIDIKDGRCVRLFQGDYAQVTTYDTDPVQVALRWQEAGASWLHLVDLDGAKAGYPVNVELIKRIRAATTLRIEVGGGMRTLEHIEQVLGLGVDRVILGTVAITNRDLLRQALERWGERIVVGLDARDGLVAIAGWIETSQVTAVALARELSELGVQRFVYTDIARDGALTGPNLKALTEMQQAITSSLIASGGVSSLADLQALSQSGVEGAIIGKAIYTGAVDLATAIGEIER</sequence>
<dbReference type="InterPro" id="IPR013785">
    <property type="entry name" value="Aldolase_TIM"/>
</dbReference>
<dbReference type="SUPFAM" id="SSF51366">
    <property type="entry name" value="Ribulose-phoshate binding barrel"/>
    <property type="match status" value="1"/>
</dbReference>
<gene>
    <name evidence="12 15" type="primary">hisA</name>
    <name evidence="15" type="ORF">KSZ_09410</name>
</gene>
<evidence type="ECO:0000313" key="16">
    <source>
        <dbReference type="Proteomes" id="UP000635565"/>
    </source>
</evidence>
<name>A0ABQ3VAX1_9CHLR</name>
<keyword evidence="16" id="KW-1185">Reference proteome</keyword>
<evidence type="ECO:0000256" key="11">
    <source>
        <dbReference type="ARBA" id="ARBA00030547"/>
    </source>
</evidence>
<dbReference type="NCBIfam" id="TIGR00007">
    <property type="entry name" value="1-(5-phosphoribosyl)-5-[(5-phosphoribosylamino)methylideneamino]imidazole-4-carboxamide isomerase"/>
    <property type="match status" value="1"/>
</dbReference>
<feature type="active site" description="Proton donor" evidence="12">
    <location>
        <position position="133"/>
    </location>
</feature>
<evidence type="ECO:0000256" key="3">
    <source>
        <dbReference type="ARBA" id="ARBA00005133"/>
    </source>
</evidence>
<feature type="active site" description="Proton acceptor" evidence="12">
    <location>
        <position position="12"/>
    </location>
</feature>
<dbReference type="GO" id="GO:0016853">
    <property type="term" value="F:isomerase activity"/>
    <property type="evidence" value="ECO:0007669"/>
    <property type="project" value="UniProtKB-KW"/>
</dbReference>
<evidence type="ECO:0000256" key="14">
    <source>
        <dbReference type="RuleBase" id="RU003658"/>
    </source>
</evidence>
<dbReference type="InterPro" id="IPR044524">
    <property type="entry name" value="Isoase_HisA-like"/>
</dbReference>
<dbReference type="Proteomes" id="UP000635565">
    <property type="component" value="Unassembled WGS sequence"/>
</dbReference>
<evidence type="ECO:0000256" key="7">
    <source>
        <dbReference type="ARBA" id="ARBA00022490"/>
    </source>
</evidence>